<evidence type="ECO:0000313" key="3">
    <source>
        <dbReference type="Proteomes" id="UP001221898"/>
    </source>
</evidence>
<protein>
    <submittedName>
        <fullName evidence="2">Uncharacterized protein</fullName>
    </submittedName>
</protein>
<feature type="region of interest" description="Disordered" evidence="1">
    <location>
        <begin position="43"/>
        <end position="71"/>
    </location>
</feature>
<evidence type="ECO:0000313" key="2">
    <source>
        <dbReference type="EMBL" id="KAJ8407354.1"/>
    </source>
</evidence>
<sequence length="92" mass="10168">MRSLRAREIRVTETIPCLHEGCVTHGWSSASQVIRPACTRAMTASYPQSPSPQKVGHTPQTREQGQEASVAWHPAEAMLRPSRQGFTSPLRS</sequence>
<name>A0AAD7WT37_9TELE</name>
<feature type="compositionally biased region" description="Polar residues" evidence="1">
    <location>
        <begin position="45"/>
        <end position="67"/>
    </location>
</feature>
<comment type="caution">
    <text evidence="2">The sequence shown here is derived from an EMBL/GenBank/DDBJ whole genome shotgun (WGS) entry which is preliminary data.</text>
</comment>
<gene>
    <name evidence="2" type="ORF">AAFF_G00279280</name>
</gene>
<reference evidence="2" key="1">
    <citation type="journal article" date="2023" name="Science">
        <title>Genome structures resolve the early diversification of teleost fishes.</title>
        <authorList>
            <person name="Parey E."/>
            <person name="Louis A."/>
            <person name="Montfort J."/>
            <person name="Bouchez O."/>
            <person name="Roques C."/>
            <person name="Iampietro C."/>
            <person name="Lluch J."/>
            <person name="Castinel A."/>
            <person name="Donnadieu C."/>
            <person name="Desvignes T."/>
            <person name="Floi Bucao C."/>
            <person name="Jouanno E."/>
            <person name="Wen M."/>
            <person name="Mejri S."/>
            <person name="Dirks R."/>
            <person name="Jansen H."/>
            <person name="Henkel C."/>
            <person name="Chen W.J."/>
            <person name="Zahm M."/>
            <person name="Cabau C."/>
            <person name="Klopp C."/>
            <person name="Thompson A.W."/>
            <person name="Robinson-Rechavi M."/>
            <person name="Braasch I."/>
            <person name="Lecointre G."/>
            <person name="Bobe J."/>
            <person name="Postlethwait J.H."/>
            <person name="Berthelot C."/>
            <person name="Roest Crollius H."/>
            <person name="Guiguen Y."/>
        </authorList>
    </citation>
    <scope>NUCLEOTIDE SEQUENCE</scope>
    <source>
        <strain evidence="2">NC1722</strain>
    </source>
</reference>
<dbReference type="AlphaFoldDB" id="A0AAD7WT37"/>
<organism evidence="2 3">
    <name type="scientific">Aldrovandia affinis</name>
    <dbReference type="NCBI Taxonomy" id="143900"/>
    <lineage>
        <taxon>Eukaryota</taxon>
        <taxon>Metazoa</taxon>
        <taxon>Chordata</taxon>
        <taxon>Craniata</taxon>
        <taxon>Vertebrata</taxon>
        <taxon>Euteleostomi</taxon>
        <taxon>Actinopterygii</taxon>
        <taxon>Neopterygii</taxon>
        <taxon>Teleostei</taxon>
        <taxon>Notacanthiformes</taxon>
        <taxon>Halosauridae</taxon>
        <taxon>Aldrovandia</taxon>
    </lineage>
</organism>
<keyword evidence="3" id="KW-1185">Reference proteome</keyword>
<dbReference type="EMBL" id="JAINUG010000039">
    <property type="protein sequence ID" value="KAJ8407354.1"/>
    <property type="molecule type" value="Genomic_DNA"/>
</dbReference>
<accession>A0AAD7WT37</accession>
<proteinExistence type="predicted"/>
<evidence type="ECO:0000256" key="1">
    <source>
        <dbReference type="SAM" id="MobiDB-lite"/>
    </source>
</evidence>
<dbReference type="Proteomes" id="UP001221898">
    <property type="component" value="Unassembled WGS sequence"/>
</dbReference>